<comment type="caution">
    <text evidence="1">The sequence shown here is derived from an EMBL/GenBank/DDBJ whole genome shotgun (WGS) entry which is preliminary data.</text>
</comment>
<protein>
    <submittedName>
        <fullName evidence="1">Uncharacterized protein</fullName>
    </submittedName>
</protein>
<dbReference type="OrthoDB" id="3224367at2759"/>
<evidence type="ECO:0000313" key="1">
    <source>
        <dbReference type="EMBL" id="KAF5387774.1"/>
    </source>
</evidence>
<gene>
    <name evidence="1" type="ORF">D9615_000211</name>
</gene>
<dbReference type="Proteomes" id="UP000565441">
    <property type="component" value="Unassembled WGS sequence"/>
</dbReference>
<proteinExistence type="predicted"/>
<dbReference type="AlphaFoldDB" id="A0A8H5MBG9"/>
<reference evidence="1 2" key="1">
    <citation type="journal article" date="2020" name="ISME J.">
        <title>Uncovering the hidden diversity of litter-decomposition mechanisms in mushroom-forming fungi.</title>
        <authorList>
            <person name="Floudas D."/>
            <person name="Bentzer J."/>
            <person name="Ahren D."/>
            <person name="Johansson T."/>
            <person name="Persson P."/>
            <person name="Tunlid A."/>
        </authorList>
    </citation>
    <scope>NUCLEOTIDE SEQUENCE [LARGE SCALE GENOMIC DNA]</scope>
    <source>
        <strain evidence="1 2">CBS 661.87</strain>
    </source>
</reference>
<evidence type="ECO:0000313" key="2">
    <source>
        <dbReference type="Proteomes" id="UP000565441"/>
    </source>
</evidence>
<name>A0A8H5MBG9_9AGAR</name>
<organism evidence="1 2">
    <name type="scientific">Tricholomella constricta</name>
    <dbReference type="NCBI Taxonomy" id="117010"/>
    <lineage>
        <taxon>Eukaryota</taxon>
        <taxon>Fungi</taxon>
        <taxon>Dikarya</taxon>
        <taxon>Basidiomycota</taxon>
        <taxon>Agaricomycotina</taxon>
        <taxon>Agaricomycetes</taxon>
        <taxon>Agaricomycetidae</taxon>
        <taxon>Agaricales</taxon>
        <taxon>Tricholomatineae</taxon>
        <taxon>Lyophyllaceae</taxon>
        <taxon>Tricholomella</taxon>
    </lineage>
</organism>
<sequence length="292" mass="32784">MLSLFPQPGPFLPSFNTLLVKGHYHPSAPIHLSLSCTAEFADSQAILISPSRQRLTQALQHYNDEWLKLHSGFGSVHSLSSRVKLFYPPSPAHLCLLLSMLRVSSSSKTDNDAWLNPETTLSIPPSLVILHEPSAYFLSSDGVTPSKWTLCSYLSLITHALSSLTFLSGKGQERSGATSFALFDSRLDQLRLPIVEHPISQRDDSGENRSTSRLEPVYNYAQKYFEWIIAAEQEDTSAHGAVRKRTMALHRNDRDGGFIKSWEWWEGPDERQATRLIWEKRSVGQSFAVGKT</sequence>
<dbReference type="EMBL" id="JAACJP010000001">
    <property type="protein sequence ID" value="KAF5387774.1"/>
    <property type="molecule type" value="Genomic_DNA"/>
</dbReference>
<keyword evidence="2" id="KW-1185">Reference proteome</keyword>
<accession>A0A8H5MBG9</accession>